<dbReference type="OrthoDB" id="5523400at2"/>
<accession>A0A6N7Z7N7</accession>
<reference evidence="4 5" key="1">
    <citation type="submission" date="2019-11" db="EMBL/GenBank/DDBJ databases">
        <title>Draft genome of Amycolatopsis RM579.</title>
        <authorList>
            <person name="Duangmal K."/>
            <person name="Mingma R."/>
        </authorList>
    </citation>
    <scope>NUCLEOTIDE SEQUENCE [LARGE SCALE GENOMIC DNA]</scope>
    <source>
        <strain evidence="4 5">RM579</strain>
    </source>
</reference>
<evidence type="ECO:0000256" key="1">
    <source>
        <dbReference type="ARBA" id="ARBA00007689"/>
    </source>
</evidence>
<evidence type="ECO:0000313" key="4">
    <source>
        <dbReference type="EMBL" id="MTD57284.1"/>
    </source>
</evidence>
<dbReference type="AlphaFoldDB" id="A0A6N7Z7N7"/>
<feature type="compositionally biased region" description="Basic residues" evidence="2">
    <location>
        <begin position="1"/>
        <end position="13"/>
    </location>
</feature>
<keyword evidence="5" id="KW-1185">Reference proteome</keyword>
<dbReference type="InterPro" id="IPR005545">
    <property type="entry name" value="YCII"/>
</dbReference>
<dbReference type="Gene3D" id="3.30.70.1060">
    <property type="entry name" value="Dimeric alpha+beta barrel"/>
    <property type="match status" value="1"/>
</dbReference>
<evidence type="ECO:0000256" key="2">
    <source>
        <dbReference type="SAM" id="MobiDB-lite"/>
    </source>
</evidence>
<feature type="region of interest" description="Disordered" evidence="2">
    <location>
        <begin position="1"/>
        <end position="44"/>
    </location>
</feature>
<gene>
    <name evidence="4" type="ORF">GKO32_25385</name>
</gene>
<protein>
    <recommendedName>
        <fullName evidence="3">YCII-related domain-containing protein</fullName>
    </recommendedName>
</protein>
<feature type="domain" description="YCII-related" evidence="3">
    <location>
        <begin position="75"/>
        <end position="138"/>
    </location>
</feature>
<proteinExistence type="inferred from homology"/>
<dbReference type="InterPro" id="IPR011008">
    <property type="entry name" value="Dimeric_a/b-barrel"/>
</dbReference>
<evidence type="ECO:0000259" key="3">
    <source>
        <dbReference type="Pfam" id="PF03795"/>
    </source>
</evidence>
<organism evidence="4 5">
    <name type="scientific">Amycolatopsis pithecellobii</name>
    <dbReference type="NCBI Taxonomy" id="664692"/>
    <lineage>
        <taxon>Bacteria</taxon>
        <taxon>Bacillati</taxon>
        <taxon>Actinomycetota</taxon>
        <taxon>Actinomycetes</taxon>
        <taxon>Pseudonocardiales</taxon>
        <taxon>Pseudonocardiaceae</taxon>
        <taxon>Amycolatopsis</taxon>
    </lineage>
</organism>
<evidence type="ECO:0000313" key="5">
    <source>
        <dbReference type="Proteomes" id="UP000440096"/>
    </source>
</evidence>
<dbReference type="EMBL" id="WMBA01000046">
    <property type="protein sequence ID" value="MTD57284.1"/>
    <property type="molecule type" value="Genomic_DNA"/>
</dbReference>
<sequence length="167" mass="18438">MRSRTRPSGRRSRSSISSPPHQLTLRSRPIEEGPMADTPSEDPRTLDELMGSLHGLQLYMVRMDMPGPVESPLDYLKPHLREHILWLEAQEKAGVLFLSGANSAPEGWDGSGTAILRAGSLAEAEAIAATEPFHREGLRTNTVHGWQLNEGRLRLSISLFADGFEIS</sequence>
<dbReference type="Pfam" id="PF03795">
    <property type="entry name" value="YCII"/>
    <property type="match status" value="1"/>
</dbReference>
<dbReference type="Proteomes" id="UP000440096">
    <property type="component" value="Unassembled WGS sequence"/>
</dbReference>
<dbReference type="SUPFAM" id="SSF54909">
    <property type="entry name" value="Dimeric alpha+beta barrel"/>
    <property type="match status" value="1"/>
</dbReference>
<comment type="similarity">
    <text evidence="1">Belongs to the YciI family.</text>
</comment>
<name>A0A6N7Z7N7_9PSEU</name>
<comment type="caution">
    <text evidence="4">The sequence shown here is derived from an EMBL/GenBank/DDBJ whole genome shotgun (WGS) entry which is preliminary data.</text>
</comment>